<name>A0A144LIM6_9VIRU</name>
<evidence type="ECO:0000313" key="2">
    <source>
        <dbReference type="EMBL" id="AMT92140.1"/>
    </source>
</evidence>
<proteinExistence type="predicted"/>
<dbReference type="Proteomes" id="UP001250118">
    <property type="component" value="Genome"/>
</dbReference>
<sequence length="1778" mass="197063">MLHDLNIMASSNTNNSAQTVFSANNITSSESKTPTTEKVHDNNLRVERGTYMRYEGVNPVNWRAQVGRTGVLTPTVKAREDGFCYLWLLNRTQWSAASGALGTYPTLIAIHKWMLANHHSYSTAKVASVAKRSTHGATIHITLDNRGERPDDCVRRWGLIDFDTRVGGIFGLNTGASALRGFKISTAMPTRLERSGARAANLGAEVEVLQEEPTTVRPSNLFAPVDIESALSGDVNAYGQVMGEGLPLKVTNMTSSLLMNIPDIAFEDEFSQQEPIVTAQALNMIWGYSMTKLPPSCKGPGYNDIYSVRTWMPHSKSSPFAGTTYPVTRGIGYNIASTRAADLAKTAATRGASVPTAKEFTAYFDKLKQWPVEFEKARDIKATPGDNHIAFLVLAKSRVLALKQAAEQGAIAKISRPGDNVTKHYLPIDNKSNPRGTTSSGIMDGLIRMMVNIVGGSGSDIILPSEAATAEELIVLGYLCGFFDDNTNWTYQGNVIDGIPYFATIKSDATGYYKIPACNAIEEISLNTLGATEVTLTVGLAEYVLNEYIKRMGIETQYTVASQILLTLGVNGTSAVGAGVLTALPCPHHAAEYDLWAHTRALRSMQIPSLIRSEKANLLAVLMQVISNMLINVVTAKLIEHLESEKVSPTTGFGPSFVDSWINERLGGSQANPWYNWVQTIIPGASPELYNLLNGDRMVVNRAIAMTMMSGFVQPSSMLFLGEKIETGTLGLIWDEKTRRNQIARSHATVKNAKMLAYLYSGEENIFDTVGPSWLFMMGPATSKVVERKYDVATGLRSERRVVGTPRMVHIGLYRSSKTHNERFSDVVNAPEMAEHYEPVFDLTSAAFEVQGKAPLRYFPTDIEQHKEEKHEAAPNRDVSYKDALLAGIKSIAPEHMKDVFRTGYKAVAPPKGAIKHQPGTRTFQRQMKAKYHSTVVKTVTNPRLNAEDNGISQMLAEQEANTRERIRKAHEAMDFPEEFKGTEFVELTEDEANGNAWKTYVQSPVKGVEIILNKSDNTKLEEDFEETDVPGDGRCGMSALHKSLELMGIPIGKKELFEMEAEILQLKGKKAPKTLWVSDVTIAMVADKLDYDTVFVFREGGNGDTYTSLKTFTNEDAPPRQVVPIAGEVGHWLGGKFTGELEDMSANELADFFTDRPSETRGGSADDVEAHNTLTKKQRKAAKKSKIARIELEEEQFLQLAIETAERERSAYEEIRRASTLALRRDICDGDNTLSFSSNHPSRLETPLSRNMNKALRARLVEKKYQFGAGEDRVTKKTFNRLPFTLIGQDKTKYQMGGVMHDLANDVLGPNGGQRLKIALESEFGWSPGNVNHLLSQSPTAELVRYMCLQFDIASVHATCKRQDREYWYTLTETLTLNNPATPHDHVYAWFLQVGDILMYSTKPEYGGVDGFENSLHDSKYINHSALVFDEANKHQLHYGKKDREQWDSEVALKLAAIGGTKTSTAITCPIGWLTMFGEVDRHGSSNNIERLTTGLMAVGLPTAAAWMQFKATRWLLDNLGWVPLDPEWYTEDVLALLLLNAGVRCWIVQQGDRVTSPIVEYVSAATRLVLPDKGDQIDGVYNVTKGNLALPVFTGLERLKDYCDTHRRNGTMPQPPIEGPHYPGEDIDSDVGFMSVNQWVMLGLATFGGVVVAGVSWYRRKFIMNASHRVAHAFVRRYGRQAERQPLIDRNYLPLGQVDYNENGYVKTPFFTKLKKKFVKTSVVSRQVADASSLKTVDFTSTTVPGTEQLGVANDAISIGGSSAWDEWGVWHPLEL</sequence>
<feature type="transmembrane region" description="Helical" evidence="1">
    <location>
        <begin position="1641"/>
        <end position="1660"/>
    </location>
</feature>
<organism evidence="2 3">
    <name type="scientific">Sclerotinia sclerotiorum botybirnavirus 2</name>
    <dbReference type="NCBI Taxonomy" id="1824837"/>
    <lineage>
        <taxon>Viruses</taxon>
        <taxon>Riboviria</taxon>
        <taxon>Orthornavirae</taxon>
        <taxon>Duplornaviricota</taxon>
        <taxon>Chrymotiviricetes</taxon>
        <taxon>Ghabrivirales</taxon>
        <taxon>Alphatotivirineae</taxon>
        <taxon>Botybirnaviridae</taxon>
        <taxon>Botybirnavirus</taxon>
        <taxon>Botybirnavirus sani</taxon>
    </lineage>
</organism>
<reference evidence="2" key="1">
    <citation type="journal article" date="2016" name="Virol. J.">
        <title>Co-infection of a hypovirulent isolate of Sclerotinia sclerotiorum with a new botybirnavirus and a strain of a mitovirus.</title>
        <authorList>
            <person name="Ran H."/>
            <person name="Liu L."/>
            <person name="Li B."/>
            <person name="Cheng J."/>
            <person name="Fu Y."/>
            <person name="Jiang D."/>
            <person name="Xie J."/>
        </authorList>
    </citation>
    <scope>NUCLEOTIDE SEQUENCE</scope>
    <source>
        <strain evidence="2">AH16</strain>
    </source>
</reference>
<keyword evidence="1" id="KW-1133">Transmembrane helix</keyword>
<evidence type="ECO:0000256" key="1">
    <source>
        <dbReference type="SAM" id="Phobius"/>
    </source>
</evidence>
<protein>
    <submittedName>
        <fullName evidence="2">Uncharacterized protein</fullName>
    </submittedName>
</protein>
<keyword evidence="1" id="KW-0812">Transmembrane</keyword>
<keyword evidence="3" id="KW-1185">Reference proteome</keyword>
<accession>A0A144LIM6</accession>
<dbReference type="EMBL" id="KT962973">
    <property type="protein sequence ID" value="AMT92140.1"/>
    <property type="molecule type" value="Genomic_RNA"/>
</dbReference>
<evidence type="ECO:0000313" key="3">
    <source>
        <dbReference type="Proteomes" id="UP001250118"/>
    </source>
</evidence>
<keyword evidence="1" id="KW-0472">Membrane</keyword>